<keyword evidence="2 7" id="KW-0479">Metal-binding</keyword>
<feature type="domain" description="IspG TIM-barrel" evidence="8">
    <location>
        <begin position="21"/>
        <end position="291"/>
    </location>
</feature>
<dbReference type="EC" id="1.17.7.3" evidence="7"/>
<dbReference type="GO" id="GO:0051539">
    <property type="term" value="F:4 iron, 4 sulfur cluster binding"/>
    <property type="evidence" value="ECO:0007669"/>
    <property type="project" value="UniProtKB-UniRule"/>
</dbReference>
<sequence length="579" mass="61917">MTKFSEFPYVADRFNAVRRETVQVRVGEALIGGNAPILVQSMTTTKPKDVEKTVAETLALAKVGCGLVRITAPTFADAQGLEEVMKQVRAAGCKVPVSADIHFQPKAAFEALKWVEKVRINPGNFVDTGILTLENQTDKMFDEGKEKVAEAFTPFVQEAKRLGRAIRIGVNHGSLSARMIYRYGDTVEGMVESAMEYLAVCEAEHFDQVVLSLKSSNPRVAIAAYRMLAARIKQEGFKPYPFHVGVTEAGAGADGRLKSAAGIGALLLDGLADTIRVSLTEDPVAEVPVAQELIKACALPAAPTAYNVPVLEKDPYHYERRATTPVAVSGVEIGGNSPVKVGVKADAITLTGERRNAEFALPSLDAAPVVQFKDAMDIAGFAANPSAVPAGSVFCYTGAEMVSGVRALAAALDAAGRQDPILLYAKINDSERDTLRISADIGSLVTDGLGDAVVIDGYKGAKESVLLAFDILQAAYCRRSKTNFISCPSCGRTLYDIQQVMGKIKARFGHLSDISIGIMGCIVNGPGEMADADFGYVGGGPGRITLFEGKTAVKKNIPEEDAIEELVNLIKERGRWQEP</sequence>
<evidence type="ECO:0000259" key="8">
    <source>
        <dbReference type="Pfam" id="PF04551"/>
    </source>
</evidence>
<dbReference type="InterPro" id="IPR058579">
    <property type="entry name" value="IspG_C"/>
</dbReference>
<keyword evidence="3 7" id="KW-0560">Oxidoreductase</keyword>
<evidence type="ECO:0000313" key="10">
    <source>
        <dbReference type="EMBL" id="AIF26136.1"/>
    </source>
</evidence>
<dbReference type="EMBL" id="KJ631397">
    <property type="protein sequence ID" value="AIF26136.1"/>
    <property type="molecule type" value="Genomic_DNA"/>
</dbReference>
<feature type="domain" description="IspG C-terminal" evidence="9">
    <location>
        <begin position="483"/>
        <end position="571"/>
    </location>
</feature>
<dbReference type="Gene3D" id="3.20.20.20">
    <property type="entry name" value="Dihydropteroate synthase-like"/>
    <property type="match status" value="1"/>
</dbReference>
<feature type="binding site" evidence="7">
    <location>
        <position position="521"/>
    </location>
    <ligand>
        <name>[4Fe-4S] cluster</name>
        <dbReference type="ChEBI" id="CHEBI:49883"/>
    </ligand>
</feature>
<name>A0A0B4N1A1_9BACT</name>
<dbReference type="PANTHER" id="PTHR30454">
    <property type="entry name" value="4-HYDROXY-3-METHYLBUT-2-EN-1-YL DIPHOSPHATE SYNTHASE"/>
    <property type="match status" value="1"/>
</dbReference>
<evidence type="ECO:0000256" key="5">
    <source>
        <dbReference type="ARBA" id="ARBA00023014"/>
    </source>
</evidence>
<feature type="binding site" evidence="7">
    <location>
        <position position="490"/>
    </location>
    <ligand>
        <name>[4Fe-4S] cluster</name>
        <dbReference type="ChEBI" id="CHEBI:49883"/>
    </ligand>
</feature>
<comment type="similarity">
    <text evidence="7">Belongs to the IspG family.</text>
</comment>
<dbReference type="GO" id="GO:0046429">
    <property type="term" value="F:4-hydroxy-3-methylbut-2-en-1-yl diphosphate synthase activity (ferredoxin)"/>
    <property type="evidence" value="ECO:0007669"/>
    <property type="project" value="UniProtKB-UniRule"/>
</dbReference>
<dbReference type="GO" id="GO:0141197">
    <property type="term" value="F:4-hydroxy-3-methylbut-2-enyl-diphosphate synthase activity (flavodoxin)"/>
    <property type="evidence" value="ECO:0007669"/>
    <property type="project" value="UniProtKB-EC"/>
</dbReference>
<keyword evidence="5 7" id="KW-0411">Iron-sulfur</keyword>
<feature type="binding site" evidence="7">
    <location>
        <position position="487"/>
    </location>
    <ligand>
        <name>[4Fe-4S] cluster</name>
        <dbReference type="ChEBI" id="CHEBI:49883"/>
    </ligand>
</feature>
<dbReference type="UniPathway" id="UPA00056">
    <property type="reaction ID" value="UER00096"/>
</dbReference>
<dbReference type="InterPro" id="IPR017178">
    <property type="entry name" value="IspG_atypical"/>
</dbReference>
<dbReference type="Pfam" id="PF04551">
    <property type="entry name" value="GcpE"/>
    <property type="match status" value="1"/>
</dbReference>
<evidence type="ECO:0000256" key="7">
    <source>
        <dbReference type="HAMAP-Rule" id="MF_00159"/>
    </source>
</evidence>
<dbReference type="GO" id="GO:0016114">
    <property type="term" value="P:terpenoid biosynthetic process"/>
    <property type="evidence" value="ECO:0007669"/>
    <property type="project" value="InterPro"/>
</dbReference>
<comment type="catalytic activity">
    <reaction evidence="7">
        <text>(2E)-4-hydroxy-3-methylbut-2-enyl diphosphate + oxidized [flavodoxin] + H2O + 2 H(+) = 2-C-methyl-D-erythritol 2,4-cyclic diphosphate + reduced [flavodoxin]</text>
        <dbReference type="Rhea" id="RHEA:43604"/>
        <dbReference type="Rhea" id="RHEA-COMP:10622"/>
        <dbReference type="Rhea" id="RHEA-COMP:10623"/>
        <dbReference type="ChEBI" id="CHEBI:15377"/>
        <dbReference type="ChEBI" id="CHEBI:15378"/>
        <dbReference type="ChEBI" id="CHEBI:57618"/>
        <dbReference type="ChEBI" id="CHEBI:58210"/>
        <dbReference type="ChEBI" id="CHEBI:58483"/>
        <dbReference type="ChEBI" id="CHEBI:128753"/>
        <dbReference type="EC" id="1.17.7.3"/>
    </reaction>
</comment>
<accession>A0A0B4N1A1</accession>
<dbReference type="GO" id="GO:0005506">
    <property type="term" value="F:iron ion binding"/>
    <property type="evidence" value="ECO:0007669"/>
    <property type="project" value="InterPro"/>
</dbReference>
<proteinExistence type="inferred from homology"/>
<evidence type="ECO:0000256" key="1">
    <source>
        <dbReference type="ARBA" id="ARBA00022485"/>
    </source>
</evidence>
<evidence type="ECO:0000256" key="2">
    <source>
        <dbReference type="ARBA" id="ARBA00022723"/>
    </source>
</evidence>
<keyword evidence="6 7" id="KW-0414">Isoprene biosynthesis</keyword>
<evidence type="ECO:0000259" key="9">
    <source>
        <dbReference type="Pfam" id="PF26540"/>
    </source>
</evidence>
<evidence type="ECO:0000256" key="4">
    <source>
        <dbReference type="ARBA" id="ARBA00023004"/>
    </source>
</evidence>
<dbReference type="InterPro" id="IPR058578">
    <property type="entry name" value="IspG_TIM"/>
</dbReference>
<dbReference type="NCBIfam" id="TIGR00612">
    <property type="entry name" value="ispG_gcpE"/>
    <property type="match status" value="1"/>
</dbReference>
<feature type="binding site" evidence="7">
    <location>
        <position position="528"/>
    </location>
    <ligand>
        <name>[4Fe-4S] cluster</name>
        <dbReference type="ChEBI" id="CHEBI:49883"/>
    </ligand>
</feature>
<keyword evidence="4 7" id="KW-0408">Iron</keyword>
<dbReference type="Gene3D" id="3.30.413.10">
    <property type="entry name" value="Sulfite Reductase Hemoprotein, domain 1"/>
    <property type="match status" value="1"/>
</dbReference>
<dbReference type="Pfam" id="PF26540">
    <property type="entry name" value="GcpE_C"/>
    <property type="match status" value="1"/>
</dbReference>
<comment type="function">
    <text evidence="7">Converts 2C-methyl-D-erythritol 2,4-cyclodiphosphate (ME-2,4cPP) into 1-hydroxy-2-methyl-2-(E)-butenyl 4-diphosphate.</text>
</comment>
<comment type="pathway">
    <text evidence="7">Isoprenoid biosynthesis; isopentenyl diphosphate biosynthesis via DXP pathway; isopentenyl diphosphate from 1-deoxy-D-xylulose 5-phosphate: step 5/6.</text>
</comment>
<evidence type="ECO:0000256" key="3">
    <source>
        <dbReference type="ARBA" id="ARBA00023002"/>
    </source>
</evidence>
<gene>
    <name evidence="7" type="primary">ispG</name>
</gene>
<dbReference type="AlphaFoldDB" id="A0A0B4N1A1"/>
<organism evidence="10">
    <name type="scientific">uncultured bacterium Ad_143_A19</name>
    <dbReference type="NCBI Taxonomy" id="1489305"/>
    <lineage>
        <taxon>Bacteria</taxon>
        <taxon>environmental samples</taxon>
    </lineage>
</organism>
<dbReference type="PANTHER" id="PTHR30454:SF0">
    <property type="entry name" value="4-HYDROXY-3-METHYLBUT-2-EN-1-YL DIPHOSPHATE SYNTHASE (FERREDOXIN), CHLOROPLASTIC"/>
    <property type="match status" value="1"/>
</dbReference>
<protein>
    <recommendedName>
        <fullName evidence="7">4-hydroxy-3-methylbut-2-en-1-yl diphosphate synthase (flavodoxin)</fullName>
        <ecNumber evidence="7">1.17.7.3</ecNumber>
    </recommendedName>
    <alternativeName>
        <fullName evidence="7">1-hydroxy-2-methyl-2-(E)-butenyl 4-diphosphate synthase</fullName>
    </alternativeName>
</protein>
<evidence type="ECO:0000256" key="6">
    <source>
        <dbReference type="ARBA" id="ARBA00023229"/>
    </source>
</evidence>
<dbReference type="HAMAP" id="MF_00159">
    <property type="entry name" value="IspG"/>
    <property type="match status" value="1"/>
</dbReference>
<dbReference type="InterPro" id="IPR011005">
    <property type="entry name" value="Dihydropteroate_synth-like_sf"/>
</dbReference>
<comment type="cofactor">
    <cofactor evidence="7">
        <name>[4Fe-4S] cluster</name>
        <dbReference type="ChEBI" id="CHEBI:49883"/>
    </cofactor>
    <text evidence="7">Binds 1 [4Fe-4S] cluster.</text>
</comment>
<reference evidence="10" key="1">
    <citation type="submission" date="2014-03" db="EMBL/GenBank/DDBJ databases">
        <title>A sequence of cellulolytic fosmid clone of goat rumen metagenome.</title>
        <authorList>
            <person name="Lee K.-T."/>
            <person name="Kim J.-Y."/>
            <person name="Kim Y.-J."/>
            <person name="Ahn J.-H."/>
            <person name="Park M.-N."/>
            <person name="Kim J.-H."/>
            <person name="Kim T.-H."/>
        </authorList>
    </citation>
    <scope>NUCLEOTIDE SEQUENCE</scope>
</reference>
<dbReference type="InterPro" id="IPR045854">
    <property type="entry name" value="NO2/SO3_Rdtase_4Fe4S_sf"/>
</dbReference>
<dbReference type="GO" id="GO:0019288">
    <property type="term" value="P:isopentenyl diphosphate biosynthetic process, methylerythritol 4-phosphate pathway"/>
    <property type="evidence" value="ECO:0007669"/>
    <property type="project" value="UniProtKB-UniRule"/>
</dbReference>
<dbReference type="SUPFAM" id="SSF56014">
    <property type="entry name" value="Nitrite and sulphite reductase 4Fe-4S domain-like"/>
    <property type="match status" value="1"/>
</dbReference>
<dbReference type="PIRSF" id="PIRSF037336">
    <property type="entry name" value="IspG_like"/>
    <property type="match status" value="1"/>
</dbReference>
<keyword evidence="1 7" id="KW-0004">4Fe-4S</keyword>
<dbReference type="InterPro" id="IPR004588">
    <property type="entry name" value="IspG_bac-typ"/>
</dbReference>